<evidence type="ECO:0000256" key="8">
    <source>
        <dbReference type="HAMAP-Rule" id="MF_01148"/>
    </source>
</evidence>
<dbReference type="PANTHER" id="PTHR38686">
    <property type="entry name" value="APOLIPOPROTEIN N-ACYLTRANSFERASE"/>
    <property type="match status" value="1"/>
</dbReference>
<feature type="transmembrane region" description="Helical" evidence="8">
    <location>
        <begin position="143"/>
        <end position="166"/>
    </location>
</feature>
<dbReference type="EC" id="2.3.1.269" evidence="8"/>
<evidence type="ECO:0000313" key="10">
    <source>
        <dbReference type="EMBL" id="OGC28660.1"/>
    </source>
</evidence>
<evidence type="ECO:0000256" key="5">
    <source>
        <dbReference type="ARBA" id="ARBA00022989"/>
    </source>
</evidence>
<keyword evidence="6 8" id="KW-0472">Membrane</keyword>
<keyword evidence="3 8" id="KW-0808">Transferase</keyword>
<comment type="similarity">
    <text evidence="8">Belongs to the CN hydrolase family. Apolipoprotein N-acyltransferase subfamily.</text>
</comment>
<feature type="transmembrane region" description="Helical" evidence="8">
    <location>
        <begin position="105"/>
        <end position="123"/>
    </location>
</feature>
<dbReference type="NCBIfam" id="TIGR00546">
    <property type="entry name" value="lnt"/>
    <property type="match status" value="1"/>
</dbReference>
<dbReference type="InterPro" id="IPR045378">
    <property type="entry name" value="LNT_N"/>
</dbReference>
<dbReference type="GO" id="GO:0042158">
    <property type="term" value="P:lipoprotein biosynthetic process"/>
    <property type="evidence" value="ECO:0007669"/>
    <property type="project" value="UniProtKB-UniRule"/>
</dbReference>
<dbReference type="GO" id="GO:0016410">
    <property type="term" value="F:N-acyltransferase activity"/>
    <property type="evidence" value="ECO:0007669"/>
    <property type="project" value="UniProtKB-UniRule"/>
</dbReference>
<keyword evidence="4 8" id="KW-0812">Transmembrane</keyword>
<dbReference type="EMBL" id="MEUG01000001">
    <property type="protein sequence ID" value="OGC28660.1"/>
    <property type="molecule type" value="Genomic_DNA"/>
</dbReference>
<dbReference type="CDD" id="cd07571">
    <property type="entry name" value="ALP_N-acyl_transferase"/>
    <property type="match status" value="1"/>
</dbReference>
<dbReference type="InterPro" id="IPR036526">
    <property type="entry name" value="C-N_Hydrolase_sf"/>
</dbReference>
<feature type="domain" description="CN hydrolase" evidence="9">
    <location>
        <begin position="208"/>
        <end position="453"/>
    </location>
</feature>
<name>A0A1F4T7Z2_UNCSA</name>
<evidence type="ECO:0000313" key="11">
    <source>
        <dbReference type="Proteomes" id="UP000178602"/>
    </source>
</evidence>
<dbReference type="SUPFAM" id="SSF56317">
    <property type="entry name" value="Carbon-nitrogen hydrolase"/>
    <property type="match status" value="1"/>
</dbReference>
<comment type="function">
    <text evidence="8">Catalyzes the phospholipid dependent N-acylation of the N-terminal cysteine of apolipoprotein, the last step in lipoprotein maturation.</text>
</comment>
<feature type="transmembrane region" description="Helical" evidence="8">
    <location>
        <begin position="47"/>
        <end position="69"/>
    </location>
</feature>
<reference evidence="10 11" key="1">
    <citation type="journal article" date="2016" name="Nat. Commun.">
        <title>Thousands of microbial genomes shed light on interconnected biogeochemical processes in an aquifer system.</title>
        <authorList>
            <person name="Anantharaman K."/>
            <person name="Brown C.T."/>
            <person name="Hug L.A."/>
            <person name="Sharon I."/>
            <person name="Castelle C.J."/>
            <person name="Probst A.J."/>
            <person name="Thomas B.C."/>
            <person name="Singh A."/>
            <person name="Wilkins M.J."/>
            <person name="Karaoz U."/>
            <person name="Brodie E.L."/>
            <person name="Williams K.H."/>
            <person name="Hubbard S.S."/>
            <person name="Banfield J.F."/>
        </authorList>
    </citation>
    <scope>NUCLEOTIDE SEQUENCE [LARGE SCALE GENOMIC DNA]</scope>
</reference>
<evidence type="ECO:0000256" key="6">
    <source>
        <dbReference type="ARBA" id="ARBA00023136"/>
    </source>
</evidence>
<evidence type="ECO:0000256" key="3">
    <source>
        <dbReference type="ARBA" id="ARBA00022679"/>
    </source>
</evidence>
<dbReference type="AlphaFoldDB" id="A0A1F4T7Z2"/>
<dbReference type="Gene3D" id="3.60.110.10">
    <property type="entry name" value="Carbon-nitrogen hydrolase"/>
    <property type="match status" value="1"/>
</dbReference>
<keyword evidence="2 8" id="KW-1003">Cell membrane</keyword>
<keyword evidence="10" id="KW-0449">Lipoprotein</keyword>
<keyword evidence="5 8" id="KW-1133">Transmembrane helix</keyword>
<dbReference type="InterPro" id="IPR003010">
    <property type="entry name" value="C-N_Hydrolase"/>
</dbReference>
<dbReference type="HAMAP" id="MF_01148">
    <property type="entry name" value="Lnt"/>
    <property type="match status" value="1"/>
</dbReference>
<dbReference type="InterPro" id="IPR004563">
    <property type="entry name" value="Apolipo_AcylTrfase"/>
</dbReference>
<organism evidence="10 11">
    <name type="scientific">candidate division WOR-1 bacterium RIFOXYC12_FULL_54_18</name>
    <dbReference type="NCBI Taxonomy" id="1802584"/>
    <lineage>
        <taxon>Bacteria</taxon>
        <taxon>Bacillati</taxon>
        <taxon>Saganbacteria</taxon>
    </lineage>
</organism>
<sequence length="454" mass="50452">MSYILAGLSGILLTLSFPKSGLWWLAWVGLVPFFLALAGARTSREAYRLTLVFGLVYFMGVFFSITSLFRFGGYWIITGWLLLALFQSLFLLIFTGAFIRLGKRFRFAAVPFLWIGVEWLRGWGPLGVSIGAVGYSQTPFLPILQVASFAQVYGVSFLVVLTNVAYAQLILEPKRRKLPLAALFIITTALVWGNFALSRPEEGTAKVLTVALIQSNIDQFDRMNPRLTDQNYKLHDAMSRQAGEKIDLIVWPETAVFAYIAQNDLYLPKLRELAAETGAYLAVGTAYFGEGKRSYNSIVTISPSGEILSYYGKESLVPFGEYLPLRPLLYPLLRSTGYFDSEFSSDEKACPLVIGSFEAAGAVCFESTVPALIKKRVNGRTAFILTVTNDAWFGSSSAPDLHWQAGILRAVENRRYFVQLGNTGISGLIDPYGQVIKQSELNKREVVVVKIPVR</sequence>
<keyword evidence="7 8" id="KW-0012">Acyltransferase</keyword>
<comment type="caution">
    <text evidence="10">The sequence shown here is derived from an EMBL/GenBank/DDBJ whole genome shotgun (WGS) entry which is preliminary data.</text>
</comment>
<evidence type="ECO:0000256" key="1">
    <source>
        <dbReference type="ARBA" id="ARBA00004651"/>
    </source>
</evidence>
<evidence type="ECO:0000256" key="7">
    <source>
        <dbReference type="ARBA" id="ARBA00023315"/>
    </source>
</evidence>
<evidence type="ECO:0000256" key="4">
    <source>
        <dbReference type="ARBA" id="ARBA00022692"/>
    </source>
</evidence>
<accession>A0A1F4T7Z2</accession>
<evidence type="ECO:0000259" key="9">
    <source>
        <dbReference type="PROSITE" id="PS50263"/>
    </source>
</evidence>
<comment type="subcellular location">
    <subcellularLocation>
        <location evidence="1 8">Cell membrane</location>
        <topology evidence="1 8">Multi-pass membrane protein</topology>
    </subcellularLocation>
</comment>
<dbReference type="Proteomes" id="UP000178602">
    <property type="component" value="Unassembled WGS sequence"/>
</dbReference>
<comment type="catalytic activity">
    <reaction evidence="8">
        <text>N-terminal S-1,2-diacyl-sn-glyceryl-L-cysteinyl-[lipoprotein] + a glycerophospholipid = N-acyl-S-1,2-diacyl-sn-glyceryl-L-cysteinyl-[lipoprotein] + a 2-acyl-sn-glycero-3-phospholipid + H(+)</text>
        <dbReference type="Rhea" id="RHEA:48228"/>
        <dbReference type="Rhea" id="RHEA-COMP:14681"/>
        <dbReference type="Rhea" id="RHEA-COMP:14684"/>
        <dbReference type="ChEBI" id="CHEBI:15378"/>
        <dbReference type="ChEBI" id="CHEBI:136912"/>
        <dbReference type="ChEBI" id="CHEBI:140656"/>
        <dbReference type="ChEBI" id="CHEBI:140657"/>
        <dbReference type="ChEBI" id="CHEBI:140660"/>
        <dbReference type="EC" id="2.3.1.269"/>
    </reaction>
</comment>
<dbReference type="GO" id="GO:0005886">
    <property type="term" value="C:plasma membrane"/>
    <property type="evidence" value="ECO:0007669"/>
    <property type="project" value="UniProtKB-SubCell"/>
</dbReference>
<dbReference type="Pfam" id="PF00795">
    <property type="entry name" value="CN_hydrolase"/>
    <property type="match status" value="1"/>
</dbReference>
<proteinExistence type="inferred from homology"/>
<gene>
    <name evidence="8" type="primary">lnt</name>
    <name evidence="10" type="ORF">A3K49_06865</name>
</gene>
<dbReference type="UniPathway" id="UPA00666"/>
<dbReference type="PROSITE" id="PS50263">
    <property type="entry name" value="CN_HYDROLASE"/>
    <property type="match status" value="1"/>
</dbReference>
<protein>
    <recommendedName>
        <fullName evidence="8">Apolipoprotein N-acyltransferase</fullName>
        <shortName evidence="8">ALP N-acyltransferase</shortName>
        <ecNumber evidence="8">2.3.1.269</ecNumber>
    </recommendedName>
</protein>
<feature type="transmembrane region" description="Helical" evidence="8">
    <location>
        <begin position="178"/>
        <end position="197"/>
    </location>
</feature>
<dbReference type="PANTHER" id="PTHR38686:SF1">
    <property type="entry name" value="APOLIPOPROTEIN N-ACYLTRANSFERASE"/>
    <property type="match status" value="1"/>
</dbReference>
<comment type="pathway">
    <text evidence="8">Protein modification; lipoprotein biosynthesis (N-acyl transfer).</text>
</comment>
<feature type="transmembrane region" description="Helical" evidence="8">
    <location>
        <begin position="75"/>
        <end position="98"/>
    </location>
</feature>
<dbReference type="Pfam" id="PF20154">
    <property type="entry name" value="LNT_N"/>
    <property type="match status" value="1"/>
</dbReference>
<evidence type="ECO:0000256" key="2">
    <source>
        <dbReference type="ARBA" id="ARBA00022475"/>
    </source>
</evidence>
<feature type="transmembrane region" description="Helical" evidence="8">
    <location>
        <begin position="22"/>
        <end position="40"/>
    </location>
</feature>